<accession>A0A2P8CD06</accession>
<keyword evidence="1 3" id="KW-0963">Cytoplasm</keyword>
<proteinExistence type="inferred from homology"/>
<keyword evidence="2 3" id="KW-0694">RNA-binding</keyword>
<comment type="function">
    <text evidence="3">Required for rescue of stalled ribosomes mediated by trans-translation. Binds to transfer-messenger RNA (tmRNA), required for stable association of tmRNA with ribosomes. tmRNA and SmpB together mimic tRNA shape, replacing the anticodon stem-loop with SmpB. tmRNA is encoded by the ssrA gene; the 2 termini fold to resemble tRNA(Ala) and it encodes a 'tag peptide', a short internal open reading frame. During trans-translation Ala-aminoacylated tmRNA acts like a tRNA, entering the A-site of stalled ribosomes, displacing the stalled mRNA. The ribosome then switches to translate the ORF on the tmRNA; the nascent peptide is terminated with the 'tag peptide' encoded by the tmRNA and targeted for degradation. The ribosome is freed to recommence translation, which seems to be the essential function of trans-translation.</text>
</comment>
<name>A0A2P8CD06_9BACT</name>
<keyword evidence="7" id="KW-1185">Reference proteome</keyword>
<dbReference type="GO" id="GO:0070930">
    <property type="term" value="P:trans-translation-dependent protein tagging"/>
    <property type="evidence" value="ECO:0007669"/>
    <property type="project" value="TreeGrafter"/>
</dbReference>
<dbReference type="Pfam" id="PF01668">
    <property type="entry name" value="SmpB"/>
    <property type="match status" value="1"/>
</dbReference>
<organism evidence="5 6">
    <name type="scientific">Prolixibacter denitrificans</name>
    <dbReference type="NCBI Taxonomy" id="1541063"/>
    <lineage>
        <taxon>Bacteria</taxon>
        <taxon>Pseudomonadati</taxon>
        <taxon>Bacteroidota</taxon>
        <taxon>Bacteroidia</taxon>
        <taxon>Marinilabiliales</taxon>
        <taxon>Prolixibacteraceae</taxon>
        <taxon>Prolixibacter</taxon>
    </lineage>
</organism>
<dbReference type="NCBIfam" id="NF003843">
    <property type="entry name" value="PRK05422.1"/>
    <property type="match status" value="1"/>
</dbReference>
<dbReference type="GO" id="GO:0003723">
    <property type="term" value="F:RNA binding"/>
    <property type="evidence" value="ECO:0007669"/>
    <property type="project" value="UniProtKB-UniRule"/>
</dbReference>
<dbReference type="Proteomes" id="UP000396862">
    <property type="component" value="Unassembled WGS sequence"/>
</dbReference>
<evidence type="ECO:0000313" key="5">
    <source>
        <dbReference type="EMBL" id="PSK82809.1"/>
    </source>
</evidence>
<dbReference type="InterPro" id="IPR020081">
    <property type="entry name" value="SsrA-bd_prot_CS"/>
</dbReference>
<evidence type="ECO:0000313" key="7">
    <source>
        <dbReference type="Proteomes" id="UP000396862"/>
    </source>
</evidence>
<comment type="caution">
    <text evidence="5">The sequence shown here is derived from an EMBL/GenBank/DDBJ whole genome shotgun (WGS) entry which is preliminary data.</text>
</comment>
<dbReference type="PANTHER" id="PTHR30308">
    <property type="entry name" value="TMRNA-BINDING COMPONENT OF TRANS-TRANSLATION TAGGING COMPLEX"/>
    <property type="match status" value="1"/>
</dbReference>
<dbReference type="Proteomes" id="UP000240621">
    <property type="component" value="Unassembled WGS sequence"/>
</dbReference>
<protein>
    <recommendedName>
        <fullName evidence="3">SsrA-binding protein</fullName>
    </recommendedName>
    <alternativeName>
        <fullName evidence="3">Small protein B</fullName>
    </alternativeName>
</protein>
<evidence type="ECO:0000256" key="2">
    <source>
        <dbReference type="ARBA" id="ARBA00022884"/>
    </source>
</evidence>
<dbReference type="GO" id="GO:0070929">
    <property type="term" value="P:trans-translation"/>
    <property type="evidence" value="ECO:0007669"/>
    <property type="project" value="UniProtKB-UniRule"/>
</dbReference>
<evidence type="ECO:0000256" key="3">
    <source>
        <dbReference type="HAMAP-Rule" id="MF_00023"/>
    </source>
</evidence>
<reference evidence="4 7" key="2">
    <citation type="submission" date="2019-10" db="EMBL/GenBank/DDBJ databases">
        <title>Prolixibacter strains distinguished by the presence of nitrate reductase genes were adept at nitrate-dependent anaerobic corrosion of metallic iron and carbon steel.</title>
        <authorList>
            <person name="Iino T."/>
            <person name="Shono N."/>
            <person name="Ito K."/>
            <person name="Nakamura R."/>
            <person name="Sueoka K."/>
            <person name="Harayama S."/>
            <person name="Ohkuma M."/>
        </authorList>
    </citation>
    <scope>NUCLEOTIDE SEQUENCE [LARGE SCALE GENOMIC DNA]</scope>
    <source>
        <strain evidence="4 7">MIC1-1</strain>
    </source>
</reference>
<dbReference type="OrthoDB" id="9805462at2"/>
<dbReference type="PROSITE" id="PS01317">
    <property type="entry name" value="SSRP"/>
    <property type="match status" value="1"/>
</dbReference>
<dbReference type="AlphaFoldDB" id="A0A2P8CD06"/>
<reference evidence="5 6" key="1">
    <citation type="submission" date="2018-03" db="EMBL/GenBank/DDBJ databases">
        <title>Genomic Encyclopedia of Archaeal and Bacterial Type Strains, Phase II (KMG-II): from individual species to whole genera.</title>
        <authorList>
            <person name="Goeker M."/>
        </authorList>
    </citation>
    <scope>NUCLEOTIDE SEQUENCE [LARGE SCALE GENOMIC DNA]</scope>
    <source>
        <strain evidence="5 6">DSM 27267</strain>
    </source>
</reference>
<comment type="similarity">
    <text evidence="3">Belongs to the SmpB family.</text>
</comment>
<comment type="subcellular location">
    <subcellularLocation>
        <location evidence="3">Cytoplasm</location>
    </subcellularLocation>
    <text evidence="3">The tmRNA-SmpB complex associates with stalled 70S ribosomes.</text>
</comment>
<dbReference type="HAMAP" id="MF_00023">
    <property type="entry name" value="SmpB"/>
    <property type="match status" value="1"/>
</dbReference>
<evidence type="ECO:0000313" key="6">
    <source>
        <dbReference type="Proteomes" id="UP000240621"/>
    </source>
</evidence>
<dbReference type="InterPro" id="IPR000037">
    <property type="entry name" value="SsrA-bd_prot"/>
</dbReference>
<dbReference type="SUPFAM" id="SSF74982">
    <property type="entry name" value="Small protein B (SmpB)"/>
    <property type="match status" value="1"/>
</dbReference>
<dbReference type="EMBL" id="BLAU01000001">
    <property type="protein sequence ID" value="GET21376.1"/>
    <property type="molecule type" value="Genomic_DNA"/>
</dbReference>
<gene>
    <name evidence="3 4" type="primary">smpB</name>
    <name evidence="5" type="ORF">CLV93_105203</name>
    <name evidence="4" type="ORF">JCM18694_16220</name>
</gene>
<dbReference type="PANTHER" id="PTHR30308:SF2">
    <property type="entry name" value="SSRA-BINDING PROTEIN"/>
    <property type="match status" value="1"/>
</dbReference>
<dbReference type="GO" id="GO:0005829">
    <property type="term" value="C:cytosol"/>
    <property type="evidence" value="ECO:0007669"/>
    <property type="project" value="TreeGrafter"/>
</dbReference>
<evidence type="ECO:0000256" key="1">
    <source>
        <dbReference type="ARBA" id="ARBA00022490"/>
    </source>
</evidence>
<dbReference type="NCBIfam" id="TIGR00086">
    <property type="entry name" value="smpB"/>
    <property type="match status" value="1"/>
</dbReference>
<dbReference type="InterPro" id="IPR023620">
    <property type="entry name" value="SmpB"/>
</dbReference>
<dbReference type="RefSeq" id="WP_106542401.1">
    <property type="nucleotide sequence ID" value="NZ_BLAU01000001.1"/>
</dbReference>
<sequence>MALQQKINIKNRRASFEYEFIDKFVAGLVLLGTEIKSIRLGKAGLSDAYCYFSRGELYVKNLHIAEYAWGTHYNHETRRERKLLLNKKELRKLERKTKESGLTIIPTRLFINDRGLAKLEIALAKGKKLHDKRETLKRKDAKREMDRMKKM</sequence>
<dbReference type="Gene3D" id="2.40.280.10">
    <property type="match status" value="1"/>
</dbReference>
<evidence type="ECO:0000313" key="4">
    <source>
        <dbReference type="EMBL" id="GET21376.1"/>
    </source>
</evidence>
<dbReference type="EMBL" id="PYGC01000005">
    <property type="protein sequence ID" value="PSK82809.1"/>
    <property type="molecule type" value="Genomic_DNA"/>
</dbReference>